<dbReference type="GO" id="GO:0022857">
    <property type="term" value="F:transmembrane transporter activity"/>
    <property type="evidence" value="ECO:0007669"/>
    <property type="project" value="InterPro"/>
</dbReference>
<reference evidence="6" key="2">
    <citation type="submission" date="2020-09" db="EMBL/GenBank/DDBJ databases">
        <authorList>
            <person name="Sun Q."/>
            <person name="Sedlacek I."/>
        </authorList>
    </citation>
    <scope>NUCLEOTIDE SEQUENCE</scope>
    <source>
        <strain evidence="6">CCM 7086</strain>
    </source>
</reference>
<organism evidence="6 7">
    <name type="scientific">Oxalicibacterium flavum</name>
    <dbReference type="NCBI Taxonomy" id="179467"/>
    <lineage>
        <taxon>Bacteria</taxon>
        <taxon>Pseudomonadati</taxon>
        <taxon>Pseudomonadota</taxon>
        <taxon>Betaproteobacteria</taxon>
        <taxon>Burkholderiales</taxon>
        <taxon>Oxalobacteraceae</taxon>
        <taxon>Oxalicibacterium</taxon>
    </lineage>
</organism>
<evidence type="ECO:0000256" key="3">
    <source>
        <dbReference type="ARBA" id="ARBA00023136"/>
    </source>
</evidence>
<evidence type="ECO:0000259" key="5">
    <source>
        <dbReference type="PROSITE" id="PS50850"/>
    </source>
</evidence>
<accession>A0A8J2UNB7</accession>
<comment type="caution">
    <text evidence="6">The sequence shown here is derived from an EMBL/GenBank/DDBJ whole genome shotgun (WGS) entry which is preliminary data.</text>
</comment>
<evidence type="ECO:0000256" key="4">
    <source>
        <dbReference type="SAM" id="Phobius"/>
    </source>
</evidence>
<evidence type="ECO:0000313" key="6">
    <source>
        <dbReference type="EMBL" id="GGB96570.1"/>
    </source>
</evidence>
<keyword evidence="1 4" id="KW-0812">Transmembrane</keyword>
<feature type="transmembrane region" description="Helical" evidence="4">
    <location>
        <begin position="32"/>
        <end position="50"/>
    </location>
</feature>
<keyword evidence="2 4" id="KW-1133">Transmembrane helix</keyword>
<dbReference type="InterPro" id="IPR052524">
    <property type="entry name" value="MFS_Cyanate_Porter"/>
</dbReference>
<gene>
    <name evidence="6" type="ORF">GCM10007205_02310</name>
</gene>
<evidence type="ECO:0000256" key="1">
    <source>
        <dbReference type="ARBA" id="ARBA00022692"/>
    </source>
</evidence>
<feature type="transmembrane region" description="Helical" evidence="4">
    <location>
        <begin position="152"/>
        <end position="172"/>
    </location>
</feature>
<feature type="transmembrane region" description="Helical" evidence="4">
    <location>
        <begin position="62"/>
        <end position="81"/>
    </location>
</feature>
<name>A0A8J2UNB7_9BURK</name>
<dbReference type="InterPro" id="IPR020846">
    <property type="entry name" value="MFS_dom"/>
</dbReference>
<evidence type="ECO:0000256" key="2">
    <source>
        <dbReference type="ARBA" id="ARBA00022989"/>
    </source>
</evidence>
<dbReference type="PROSITE" id="PS50850">
    <property type="entry name" value="MFS"/>
    <property type="match status" value="1"/>
</dbReference>
<dbReference type="Proteomes" id="UP000620266">
    <property type="component" value="Unassembled WGS sequence"/>
</dbReference>
<dbReference type="EMBL" id="BMCG01000001">
    <property type="protein sequence ID" value="GGB96570.1"/>
    <property type="molecule type" value="Genomic_DNA"/>
</dbReference>
<dbReference type="PANTHER" id="PTHR23523:SF1">
    <property type="entry name" value="CYANATE TRANSPORT PROTEIN CYNX"/>
    <property type="match status" value="1"/>
</dbReference>
<keyword evidence="7" id="KW-1185">Reference proteome</keyword>
<dbReference type="InterPro" id="IPR011701">
    <property type="entry name" value="MFS"/>
</dbReference>
<dbReference type="Gene3D" id="1.20.1250.20">
    <property type="entry name" value="MFS general substrate transporter like domains"/>
    <property type="match status" value="1"/>
</dbReference>
<dbReference type="InterPro" id="IPR036259">
    <property type="entry name" value="MFS_trans_sf"/>
</dbReference>
<dbReference type="PANTHER" id="PTHR23523">
    <property type="match status" value="1"/>
</dbReference>
<dbReference type="AlphaFoldDB" id="A0A8J2UNB7"/>
<feature type="transmembrane region" description="Helical" evidence="4">
    <location>
        <begin position="121"/>
        <end position="140"/>
    </location>
</feature>
<sequence length="182" mass="19089">MVFFGLGTGAYALVLAWLPPYYTGLGWSPAEAGTLLGLVTLSEVTVGLAVSAWIDRLRDRRIALHAAAASLLCALVLLIAVPLSAAWPMAVLLGCGIGALFPLSLIVAMDHADTPQRAGEIVAFAQGGGYVIAALFPFIAGLVREHSSDLTGAWIFMAVATLAIFAIAQRFAPADCHLHPRH</sequence>
<dbReference type="SUPFAM" id="SSF103473">
    <property type="entry name" value="MFS general substrate transporter"/>
    <property type="match status" value="1"/>
</dbReference>
<evidence type="ECO:0000313" key="7">
    <source>
        <dbReference type="Proteomes" id="UP000620266"/>
    </source>
</evidence>
<dbReference type="Pfam" id="PF07690">
    <property type="entry name" value="MFS_1"/>
    <property type="match status" value="1"/>
</dbReference>
<protein>
    <recommendedName>
        <fullName evidence="5">Major facilitator superfamily (MFS) profile domain-containing protein</fullName>
    </recommendedName>
</protein>
<proteinExistence type="predicted"/>
<keyword evidence="3 4" id="KW-0472">Membrane</keyword>
<feature type="transmembrane region" description="Helical" evidence="4">
    <location>
        <begin position="87"/>
        <end position="109"/>
    </location>
</feature>
<reference evidence="6" key="1">
    <citation type="journal article" date="2014" name="Int. J. Syst. Evol. Microbiol.">
        <title>Complete genome sequence of Corynebacterium casei LMG S-19264T (=DSM 44701T), isolated from a smear-ripened cheese.</title>
        <authorList>
            <consortium name="US DOE Joint Genome Institute (JGI-PGF)"/>
            <person name="Walter F."/>
            <person name="Albersmeier A."/>
            <person name="Kalinowski J."/>
            <person name="Ruckert C."/>
        </authorList>
    </citation>
    <scope>NUCLEOTIDE SEQUENCE</scope>
    <source>
        <strain evidence="6">CCM 7086</strain>
    </source>
</reference>
<feature type="domain" description="Major facilitator superfamily (MFS) profile" evidence="5">
    <location>
        <begin position="1"/>
        <end position="182"/>
    </location>
</feature>
<dbReference type="RefSeq" id="WP_268234693.1">
    <property type="nucleotide sequence ID" value="NZ_BMCG01000001.1"/>
</dbReference>